<comment type="caution">
    <text evidence="2">The sequence shown here is derived from an EMBL/GenBank/DDBJ whole genome shotgun (WGS) entry which is preliminary data.</text>
</comment>
<name>A0A401SEV4_CHIPU</name>
<dbReference type="EMBL" id="BEZZ01000225">
    <property type="protein sequence ID" value="GCC28929.1"/>
    <property type="molecule type" value="Genomic_DNA"/>
</dbReference>
<evidence type="ECO:0000256" key="1">
    <source>
        <dbReference type="SAM" id="MobiDB-lite"/>
    </source>
</evidence>
<keyword evidence="3" id="KW-1185">Reference proteome</keyword>
<organism evidence="2 3">
    <name type="scientific">Chiloscyllium punctatum</name>
    <name type="common">Brownbanded bambooshark</name>
    <name type="synonym">Hemiscyllium punctatum</name>
    <dbReference type="NCBI Taxonomy" id="137246"/>
    <lineage>
        <taxon>Eukaryota</taxon>
        <taxon>Metazoa</taxon>
        <taxon>Chordata</taxon>
        <taxon>Craniata</taxon>
        <taxon>Vertebrata</taxon>
        <taxon>Chondrichthyes</taxon>
        <taxon>Elasmobranchii</taxon>
        <taxon>Galeomorphii</taxon>
        <taxon>Galeoidea</taxon>
        <taxon>Orectolobiformes</taxon>
        <taxon>Hemiscylliidae</taxon>
        <taxon>Chiloscyllium</taxon>
    </lineage>
</organism>
<evidence type="ECO:0000313" key="2">
    <source>
        <dbReference type="EMBL" id="GCC28929.1"/>
    </source>
</evidence>
<dbReference type="Proteomes" id="UP000287033">
    <property type="component" value="Unassembled WGS sequence"/>
</dbReference>
<accession>A0A401SEV4</accession>
<dbReference type="AlphaFoldDB" id="A0A401SEV4"/>
<reference evidence="2 3" key="1">
    <citation type="journal article" date="2018" name="Nat. Ecol. Evol.">
        <title>Shark genomes provide insights into elasmobranch evolution and the origin of vertebrates.</title>
        <authorList>
            <person name="Hara Y"/>
            <person name="Yamaguchi K"/>
            <person name="Onimaru K"/>
            <person name="Kadota M"/>
            <person name="Koyanagi M"/>
            <person name="Keeley SD"/>
            <person name="Tatsumi K"/>
            <person name="Tanaka K"/>
            <person name="Motone F"/>
            <person name="Kageyama Y"/>
            <person name="Nozu R"/>
            <person name="Adachi N"/>
            <person name="Nishimura O"/>
            <person name="Nakagawa R"/>
            <person name="Tanegashima C"/>
            <person name="Kiyatake I"/>
            <person name="Matsumoto R"/>
            <person name="Murakumo K"/>
            <person name="Nishida K"/>
            <person name="Terakita A"/>
            <person name="Kuratani S"/>
            <person name="Sato K"/>
            <person name="Hyodo S Kuraku.S."/>
        </authorList>
    </citation>
    <scope>NUCLEOTIDE SEQUENCE [LARGE SCALE GENOMIC DNA]</scope>
</reference>
<gene>
    <name evidence="2" type="ORF">chiPu_0007363</name>
</gene>
<evidence type="ECO:0000313" key="3">
    <source>
        <dbReference type="Proteomes" id="UP000287033"/>
    </source>
</evidence>
<sequence length="67" mass="6644">MTYYVGRRGAGDGTRSTLVGEAVGGGGGGGGGGTRETLADGDVRTYVRGVCLVALSQGNLLSCAFVF</sequence>
<protein>
    <submittedName>
        <fullName evidence="2">Uncharacterized protein</fullName>
    </submittedName>
</protein>
<proteinExistence type="predicted"/>
<feature type="region of interest" description="Disordered" evidence="1">
    <location>
        <begin position="1"/>
        <end position="36"/>
    </location>
</feature>
<feature type="compositionally biased region" description="Gly residues" evidence="1">
    <location>
        <begin position="22"/>
        <end position="34"/>
    </location>
</feature>